<keyword evidence="3" id="KW-0342">GTP-binding</keyword>
<dbReference type="InterPro" id="IPR027417">
    <property type="entry name" value="P-loop_NTPase"/>
</dbReference>
<gene>
    <name evidence="6" type="ORF">Q7C36_017385</name>
</gene>
<evidence type="ECO:0000256" key="4">
    <source>
        <dbReference type="SAM" id="MobiDB-lite"/>
    </source>
</evidence>
<dbReference type="InterPro" id="IPR006703">
    <property type="entry name" value="G_AIG1"/>
</dbReference>
<name>A0AA88M5U0_TACVA</name>
<evidence type="ECO:0000259" key="5">
    <source>
        <dbReference type="PROSITE" id="PS51720"/>
    </source>
</evidence>
<keyword evidence="2" id="KW-0547">Nucleotide-binding</keyword>
<dbReference type="PANTHER" id="PTHR10903:SF167">
    <property type="entry name" value="GTPASE IMAP FAMILY MEMBER 6-RELATED"/>
    <property type="match status" value="1"/>
</dbReference>
<dbReference type="InterPro" id="IPR045058">
    <property type="entry name" value="GIMA/IAN/Toc"/>
</dbReference>
<evidence type="ECO:0000256" key="1">
    <source>
        <dbReference type="ARBA" id="ARBA00008535"/>
    </source>
</evidence>
<protein>
    <recommendedName>
        <fullName evidence="5">AIG1-type G domain-containing protein</fullName>
    </recommendedName>
</protein>
<dbReference type="AlphaFoldDB" id="A0AA88M5U0"/>
<dbReference type="EMBL" id="JAVHJS010000018">
    <property type="protein sequence ID" value="KAK2829395.1"/>
    <property type="molecule type" value="Genomic_DNA"/>
</dbReference>
<evidence type="ECO:0000256" key="2">
    <source>
        <dbReference type="ARBA" id="ARBA00022741"/>
    </source>
</evidence>
<sequence length="435" mass="48546">MEEKTTPDLDGEPEELRDSANAEHELRLVLLGWTGTGKSSMGNGILGTPVFDTRRGYTSQKPVTMKCEKGCASVAGRQVVVVDTPDWFYSERPLEEVYRQLALCESLSSPGPHAFLLCISVHRPCENLQALDALEKVFGLEAITKHTIVLFTDMDQLSEGQTLQEFLNTEQKDLLELLQRCGDRYHVIRVEGEKEEEKSQKCVEELLEKVEEMVKQSGKEFYICPPLPQTEETVRRMEASNEESSSNEDMSKGDDKYEKHSDMEREASSEKMEPSADGLEVEEDIALSPPAPPPSFLHWVWDTVVGWVLWLPNLLRGTTLLGSVVGLFFGGAMGATVGSVATESLELMSAAGLRAAMQYRATALSNSSARILFQSDTVQLRHSRNRGHENCSSTENERQRETILKTVFSPKHQTSDLQCGFFESKDSTREGGRAK</sequence>
<feature type="domain" description="AIG1-type G" evidence="5">
    <location>
        <begin position="23"/>
        <end position="231"/>
    </location>
</feature>
<dbReference type="SUPFAM" id="SSF52540">
    <property type="entry name" value="P-loop containing nucleoside triphosphate hydrolases"/>
    <property type="match status" value="1"/>
</dbReference>
<dbReference type="Proteomes" id="UP001187315">
    <property type="component" value="Unassembled WGS sequence"/>
</dbReference>
<reference evidence="6" key="1">
    <citation type="submission" date="2023-08" db="EMBL/GenBank/DDBJ databases">
        <title>Pelteobagrus vachellii genome.</title>
        <authorList>
            <person name="Liu H."/>
        </authorList>
    </citation>
    <scope>NUCLEOTIDE SEQUENCE</scope>
    <source>
        <strain evidence="6">PRFRI_2022a</strain>
        <tissue evidence="6">Muscle</tissue>
    </source>
</reference>
<proteinExistence type="inferred from homology"/>
<comment type="similarity">
    <text evidence="1">Belongs to the TRAFAC class TrmE-Era-EngA-EngB-Septin-like GTPase superfamily. AIG1/Toc34/Toc159-like paraseptin GTPase family. IAN subfamily.</text>
</comment>
<dbReference type="Gene3D" id="3.40.50.300">
    <property type="entry name" value="P-loop containing nucleotide triphosphate hydrolases"/>
    <property type="match status" value="1"/>
</dbReference>
<feature type="compositionally biased region" description="Basic and acidic residues" evidence="4">
    <location>
        <begin position="249"/>
        <end position="274"/>
    </location>
</feature>
<comment type="caution">
    <text evidence="6">The sequence shown here is derived from an EMBL/GenBank/DDBJ whole genome shotgun (WGS) entry which is preliminary data.</text>
</comment>
<evidence type="ECO:0000256" key="3">
    <source>
        <dbReference type="ARBA" id="ARBA00023134"/>
    </source>
</evidence>
<keyword evidence="7" id="KW-1185">Reference proteome</keyword>
<feature type="region of interest" description="Disordered" evidence="4">
    <location>
        <begin position="233"/>
        <end position="281"/>
    </location>
</feature>
<organism evidence="6 7">
    <name type="scientific">Tachysurus vachellii</name>
    <name type="common">Darkbarbel catfish</name>
    <name type="synonym">Pelteobagrus vachellii</name>
    <dbReference type="NCBI Taxonomy" id="175792"/>
    <lineage>
        <taxon>Eukaryota</taxon>
        <taxon>Metazoa</taxon>
        <taxon>Chordata</taxon>
        <taxon>Craniata</taxon>
        <taxon>Vertebrata</taxon>
        <taxon>Euteleostomi</taxon>
        <taxon>Actinopterygii</taxon>
        <taxon>Neopterygii</taxon>
        <taxon>Teleostei</taxon>
        <taxon>Ostariophysi</taxon>
        <taxon>Siluriformes</taxon>
        <taxon>Bagridae</taxon>
        <taxon>Tachysurus</taxon>
    </lineage>
</organism>
<evidence type="ECO:0000313" key="7">
    <source>
        <dbReference type="Proteomes" id="UP001187315"/>
    </source>
</evidence>
<dbReference type="PANTHER" id="PTHR10903">
    <property type="entry name" value="GTPASE, IMAP FAMILY MEMBER-RELATED"/>
    <property type="match status" value="1"/>
</dbReference>
<dbReference type="FunFam" id="3.40.50.300:FF:002274">
    <property type="entry name" value="Si:dkeyp-69e1.8"/>
    <property type="match status" value="1"/>
</dbReference>
<dbReference type="PROSITE" id="PS51720">
    <property type="entry name" value="G_AIG1"/>
    <property type="match status" value="1"/>
</dbReference>
<dbReference type="GO" id="GO:0005525">
    <property type="term" value="F:GTP binding"/>
    <property type="evidence" value="ECO:0007669"/>
    <property type="project" value="UniProtKB-KW"/>
</dbReference>
<evidence type="ECO:0000313" key="6">
    <source>
        <dbReference type="EMBL" id="KAK2829395.1"/>
    </source>
</evidence>
<dbReference type="Pfam" id="PF04548">
    <property type="entry name" value="AIG1"/>
    <property type="match status" value="1"/>
</dbReference>
<accession>A0AA88M5U0</accession>